<reference evidence="2" key="2">
    <citation type="submission" date="2021-09" db="EMBL/GenBank/DDBJ databases">
        <authorList>
            <person name="Jia N."/>
            <person name="Wang J."/>
            <person name="Shi W."/>
            <person name="Du L."/>
            <person name="Sun Y."/>
            <person name="Zhan W."/>
            <person name="Jiang J."/>
            <person name="Wang Q."/>
            <person name="Zhang B."/>
            <person name="Ji P."/>
            <person name="Sakyi L.B."/>
            <person name="Cui X."/>
            <person name="Yuan T."/>
            <person name="Jiang B."/>
            <person name="Yang W."/>
            <person name="Lam T.T.-Y."/>
            <person name="Chang Q."/>
            <person name="Ding S."/>
            <person name="Wang X."/>
            <person name="Zhu J."/>
            <person name="Ruan X."/>
            <person name="Zhao L."/>
            <person name="Wei J."/>
            <person name="Que T."/>
            <person name="Du C."/>
            <person name="Cheng J."/>
            <person name="Dai P."/>
            <person name="Han X."/>
            <person name="Huang E."/>
            <person name="Gao Y."/>
            <person name="Liu J."/>
            <person name="Shao H."/>
            <person name="Ye R."/>
            <person name="Li L."/>
            <person name="Wei W."/>
            <person name="Wang X."/>
            <person name="Wang C."/>
            <person name="Huo Q."/>
            <person name="Li W."/>
            <person name="Guo W."/>
            <person name="Chen H."/>
            <person name="Chen S."/>
            <person name="Zhou L."/>
            <person name="Zhou L."/>
            <person name="Ni X."/>
            <person name="Tian J."/>
            <person name="Zhou Y."/>
            <person name="Sheng Y."/>
            <person name="Liu T."/>
            <person name="Pan Y."/>
            <person name="Xia L."/>
            <person name="Li J."/>
            <person name="Zhao F."/>
            <person name="Cao W."/>
        </authorList>
    </citation>
    <scope>NUCLEOTIDE SEQUENCE</scope>
    <source>
        <strain evidence="2">Rsan-2018</strain>
        <tissue evidence="2">Larvae</tissue>
    </source>
</reference>
<dbReference type="AlphaFoldDB" id="A0A9D4Q1Z1"/>
<organism evidence="2 3">
    <name type="scientific">Rhipicephalus sanguineus</name>
    <name type="common">Brown dog tick</name>
    <name type="synonym">Ixodes sanguineus</name>
    <dbReference type="NCBI Taxonomy" id="34632"/>
    <lineage>
        <taxon>Eukaryota</taxon>
        <taxon>Metazoa</taxon>
        <taxon>Ecdysozoa</taxon>
        <taxon>Arthropoda</taxon>
        <taxon>Chelicerata</taxon>
        <taxon>Arachnida</taxon>
        <taxon>Acari</taxon>
        <taxon>Parasitiformes</taxon>
        <taxon>Ixodida</taxon>
        <taxon>Ixodoidea</taxon>
        <taxon>Ixodidae</taxon>
        <taxon>Rhipicephalinae</taxon>
        <taxon>Rhipicephalus</taxon>
        <taxon>Rhipicephalus</taxon>
    </lineage>
</organism>
<dbReference type="VEuPathDB" id="VectorBase:RSAN_055989"/>
<dbReference type="InterPro" id="IPR004245">
    <property type="entry name" value="DUF229"/>
</dbReference>
<dbReference type="InterPro" id="IPR017850">
    <property type="entry name" value="Alkaline_phosphatase_core_sf"/>
</dbReference>
<dbReference type="SUPFAM" id="SSF53649">
    <property type="entry name" value="Alkaline phosphatase-like"/>
    <property type="match status" value="1"/>
</dbReference>
<keyword evidence="3" id="KW-1185">Reference proteome</keyword>
<sequence length="1053" mass="118505">MSVLILGIDSTSRINFNRLMKKTNKYIVDELDAFEFLGFNKVGDSSFPNQLPLLSGISGPDTESLFKRHNFDTFPLLWNTFRLEGYTTLFLEEMPYYGLFTFPNYLGFNRPPTDYYPEAVLRMMDEKGGSDRFCVGSRLKTKVLIRYLTEVLKLNSDRSMFSTLKCILEKIKVEEEEDTAADGFFQLPGCTLPLYDLQRSIVGDGSEVTDAEYESMCLARKPTVIKQDENRLILQEDRLLDGYNVSAKDLRCSYREVVRNTSCLVPDTSPALSPPRRLVFGRPLHEEYIQVTCEVRKSKLFVEYFLVPQGRERAVSHSSSKASEAQLNILILGIDSTSSLNFRRRMARTRRYLMEEMGAFEFLAFNKVGDSSFPNQISLLSGFAASEVEEMLKRSYSNKVPLLWNVFHAMGYTTLFMEEMPHYGLFTYPNQTGFKVTPTDYYPVSVLRLMDEKGGIERFCMGSRLKTKVLIKYLGDVLKLNDRSRTFSYVWLSDVTHNHVKGITILDEPLLGLFKGLSNRGVLDSTVVLLLSDHGARYGSTRRSELGRYEDKTPFCFLALPKRFLREHPEVAARLETNQRRLVTAYDLHATLLSLSSLPSFSANRTRHGLNLFSEIPSNRTCADASIPPQFCACLVAHSEMRDNSAALEFARYAVAYMNALAEFHFPGKCLVWRLDRVQKSHSSNQPTEQVALHVLLRTIPLAHFEVYGSLPNASKSSEPHASPPRVEFVQRLDRYRTAEGVTTSRNEGRRIASNKGKSREALTPNQRSDSKSSQRRKESSYAANKSTKLFKSRAPNWTVNSTNAKFVRAGDGHFRGPALHICDRLEDYARTNPDNLYWGFPTVSVRTMPVAVRVPEASTDAITPVLPIASESAEAFTQRVFTEPLALYPDAAVDYHETHTDFLEPVVFLANHVDRDVEYVDEDVVTPAFAEDMAVPVIEDHEAPVIEAAAETTAETAANDDMPTVIEMKDSVEYVPPVSENVHTDFIAAPDVAVDADAPAEDVYDGADEKADNIAYDAVLGVDDADPGYYHQVAEPVVHVTVQTLSFPAPAI</sequence>
<dbReference type="Proteomes" id="UP000821837">
    <property type="component" value="Chromosome 3"/>
</dbReference>
<proteinExistence type="predicted"/>
<dbReference type="Pfam" id="PF02995">
    <property type="entry name" value="DUF229"/>
    <property type="match status" value="2"/>
</dbReference>
<comment type="caution">
    <text evidence="2">The sequence shown here is derived from an EMBL/GenBank/DDBJ whole genome shotgun (WGS) entry which is preliminary data.</text>
</comment>
<protein>
    <submittedName>
        <fullName evidence="2">Uncharacterized protein</fullName>
    </submittedName>
</protein>
<dbReference type="VEuPathDB" id="VectorBase:RSAN_029858"/>
<dbReference type="PANTHER" id="PTHR10974:SF1">
    <property type="entry name" value="FI08016P-RELATED"/>
    <property type="match status" value="1"/>
</dbReference>
<accession>A0A9D4Q1Z1</accession>
<gene>
    <name evidence="2" type="ORF">HPB52_016316</name>
</gene>
<name>A0A9D4Q1Z1_RHISA</name>
<dbReference type="CDD" id="cd16021">
    <property type="entry name" value="ALP_like"/>
    <property type="match status" value="1"/>
</dbReference>
<dbReference type="GO" id="GO:0005615">
    <property type="term" value="C:extracellular space"/>
    <property type="evidence" value="ECO:0007669"/>
    <property type="project" value="TreeGrafter"/>
</dbReference>
<evidence type="ECO:0000313" key="3">
    <source>
        <dbReference type="Proteomes" id="UP000821837"/>
    </source>
</evidence>
<dbReference type="Gene3D" id="3.40.720.10">
    <property type="entry name" value="Alkaline Phosphatase, subunit A"/>
    <property type="match status" value="1"/>
</dbReference>
<dbReference type="PANTHER" id="PTHR10974">
    <property type="entry name" value="FI08016P-RELATED"/>
    <property type="match status" value="1"/>
</dbReference>
<dbReference type="EMBL" id="JABSTV010001249">
    <property type="protein sequence ID" value="KAH7962470.1"/>
    <property type="molecule type" value="Genomic_DNA"/>
</dbReference>
<evidence type="ECO:0000313" key="2">
    <source>
        <dbReference type="EMBL" id="KAH7962470.1"/>
    </source>
</evidence>
<feature type="compositionally biased region" description="Basic and acidic residues" evidence="1">
    <location>
        <begin position="769"/>
        <end position="780"/>
    </location>
</feature>
<reference evidence="2" key="1">
    <citation type="journal article" date="2020" name="Cell">
        <title>Large-Scale Comparative Analyses of Tick Genomes Elucidate Their Genetic Diversity and Vector Capacities.</title>
        <authorList>
            <consortium name="Tick Genome and Microbiome Consortium (TIGMIC)"/>
            <person name="Jia N."/>
            <person name="Wang J."/>
            <person name="Shi W."/>
            <person name="Du L."/>
            <person name="Sun Y."/>
            <person name="Zhan W."/>
            <person name="Jiang J.F."/>
            <person name="Wang Q."/>
            <person name="Zhang B."/>
            <person name="Ji P."/>
            <person name="Bell-Sakyi L."/>
            <person name="Cui X.M."/>
            <person name="Yuan T.T."/>
            <person name="Jiang B.G."/>
            <person name="Yang W.F."/>
            <person name="Lam T.T."/>
            <person name="Chang Q.C."/>
            <person name="Ding S.J."/>
            <person name="Wang X.J."/>
            <person name="Zhu J.G."/>
            <person name="Ruan X.D."/>
            <person name="Zhao L."/>
            <person name="Wei J.T."/>
            <person name="Ye R.Z."/>
            <person name="Que T.C."/>
            <person name="Du C.H."/>
            <person name="Zhou Y.H."/>
            <person name="Cheng J.X."/>
            <person name="Dai P.F."/>
            <person name="Guo W.B."/>
            <person name="Han X.H."/>
            <person name="Huang E.J."/>
            <person name="Li L.F."/>
            <person name="Wei W."/>
            <person name="Gao Y.C."/>
            <person name="Liu J.Z."/>
            <person name="Shao H.Z."/>
            <person name="Wang X."/>
            <person name="Wang C.C."/>
            <person name="Yang T.C."/>
            <person name="Huo Q.B."/>
            <person name="Li W."/>
            <person name="Chen H.Y."/>
            <person name="Chen S.E."/>
            <person name="Zhou L.G."/>
            <person name="Ni X.B."/>
            <person name="Tian J.H."/>
            <person name="Sheng Y."/>
            <person name="Liu T."/>
            <person name="Pan Y.S."/>
            <person name="Xia L.Y."/>
            <person name="Li J."/>
            <person name="Zhao F."/>
            <person name="Cao W.C."/>
        </authorList>
    </citation>
    <scope>NUCLEOTIDE SEQUENCE</scope>
    <source>
        <strain evidence="2">Rsan-2018</strain>
    </source>
</reference>
<evidence type="ECO:0000256" key="1">
    <source>
        <dbReference type="SAM" id="MobiDB-lite"/>
    </source>
</evidence>
<dbReference type="FunFam" id="3.40.720.10:FF:000017">
    <property type="entry name" value="Predicted protein"/>
    <property type="match status" value="1"/>
</dbReference>
<feature type="region of interest" description="Disordered" evidence="1">
    <location>
        <begin position="738"/>
        <end position="786"/>
    </location>
</feature>